<name>A0AAD5WEN4_PARTN</name>
<feature type="region of interest" description="Disordered" evidence="1">
    <location>
        <begin position="21"/>
        <end position="64"/>
    </location>
</feature>
<keyword evidence="3" id="KW-1185">Reference proteome</keyword>
<accession>A0AAD5WEN4</accession>
<feature type="non-terminal residue" evidence="2">
    <location>
        <position position="64"/>
    </location>
</feature>
<dbReference type="EMBL" id="JAHQIW010005912">
    <property type="protein sequence ID" value="KAJ1367459.1"/>
    <property type="molecule type" value="Genomic_DNA"/>
</dbReference>
<feature type="compositionally biased region" description="Polar residues" evidence="1">
    <location>
        <begin position="47"/>
        <end position="64"/>
    </location>
</feature>
<sequence>VTQPLLLSLLLHRQQPVIARPALGRHGQGSGQIGSSILRWSGPLAPPSSQVQVTLKQRGQAGDS</sequence>
<comment type="caution">
    <text evidence="2">The sequence shown here is derived from an EMBL/GenBank/DDBJ whole genome shotgun (WGS) entry which is preliminary data.</text>
</comment>
<dbReference type="AlphaFoldDB" id="A0AAD5WEN4"/>
<proteinExistence type="predicted"/>
<evidence type="ECO:0000313" key="2">
    <source>
        <dbReference type="EMBL" id="KAJ1367459.1"/>
    </source>
</evidence>
<organism evidence="2 3">
    <name type="scientific">Parelaphostrongylus tenuis</name>
    <name type="common">Meningeal worm</name>
    <dbReference type="NCBI Taxonomy" id="148309"/>
    <lineage>
        <taxon>Eukaryota</taxon>
        <taxon>Metazoa</taxon>
        <taxon>Ecdysozoa</taxon>
        <taxon>Nematoda</taxon>
        <taxon>Chromadorea</taxon>
        <taxon>Rhabditida</taxon>
        <taxon>Rhabditina</taxon>
        <taxon>Rhabditomorpha</taxon>
        <taxon>Strongyloidea</taxon>
        <taxon>Metastrongylidae</taxon>
        <taxon>Parelaphostrongylus</taxon>
    </lineage>
</organism>
<feature type="non-terminal residue" evidence="2">
    <location>
        <position position="1"/>
    </location>
</feature>
<reference evidence="2" key="1">
    <citation type="submission" date="2021-06" db="EMBL/GenBank/DDBJ databases">
        <title>Parelaphostrongylus tenuis whole genome reference sequence.</title>
        <authorList>
            <person name="Garwood T.J."/>
            <person name="Larsen P.A."/>
            <person name="Fountain-Jones N.M."/>
            <person name="Garbe J.R."/>
            <person name="Macchietto M.G."/>
            <person name="Kania S.A."/>
            <person name="Gerhold R.W."/>
            <person name="Richards J.E."/>
            <person name="Wolf T.M."/>
        </authorList>
    </citation>
    <scope>NUCLEOTIDE SEQUENCE</scope>
    <source>
        <strain evidence="2">MNPRO001-30</strain>
        <tissue evidence="2">Meninges</tissue>
    </source>
</reference>
<gene>
    <name evidence="2" type="ORF">KIN20_028372</name>
</gene>
<evidence type="ECO:0000256" key="1">
    <source>
        <dbReference type="SAM" id="MobiDB-lite"/>
    </source>
</evidence>
<evidence type="ECO:0000313" key="3">
    <source>
        <dbReference type="Proteomes" id="UP001196413"/>
    </source>
</evidence>
<protein>
    <submittedName>
        <fullName evidence="2">Uncharacterized protein</fullName>
    </submittedName>
</protein>
<dbReference type="Proteomes" id="UP001196413">
    <property type="component" value="Unassembled WGS sequence"/>
</dbReference>